<dbReference type="PANTHER" id="PTHR12526:SF640">
    <property type="entry name" value="COLANIC ACID BIOSYNTHESIS GLYCOSYLTRANSFERASE WCAL-RELATED"/>
    <property type="match status" value="1"/>
</dbReference>
<reference evidence="5 6" key="1">
    <citation type="submission" date="2019-05" db="EMBL/GenBank/DDBJ databases">
        <title>Ruegeria sp. nov., isolated from tidal flat.</title>
        <authorList>
            <person name="Kim W."/>
        </authorList>
    </citation>
    <scope>NUCLEOTIDE SEQUENCE [LARGE SCALE GENOMIC DNA]</scope>
    <source>
        <strain evidence="5 6">CAU 1488</strain>
    </source>
</reference>
<evidence type="ECO:0000313" key="5">
    <source>
        <dbReference type="EMBL" id="TMV06939.1"/>
    </source>
</evidence>
<evidence type="ECO:0000313" key="6">
    <source>
        <dbReference type="Proteomes" id="UP001193035"/>
    </source>
</evidence>
<evidence type="ECO:0000256" key="1">
    <source>
        <dbReference type="ARBA" id="ARBA00009481"/>
    </source>
</evidence>
<dbReference type="SUPFAM" id="SSF53756">
    <property type="entry name" value="UDP-Glycosyltransferase/glycogen phosphorylase"/>
    <property type="match status" value="1"/>
</dbReference>
<dbReference type="EMBL" id="VCPD01000004">
    <property type="protein sequence ID" value="TMV06939.1"/>
    <property type="molecule type" value="Genomic_DNA"/>
</dbReference>
<sequence length="344" mass="37873">MKDARVIAPNLKRRLSGVTATIARLVPLQNRWIEIAATGPGLPADVPHIPLAKIPFLPRRTTRVWHARRNTEMLLGLILRGLFRMRLKLLFTSASQRAHTGYTKWLIGRMDAVVATSRKTAGYLDRDARVILHGINLENFTPPEDRAALRARLGLPDGVLLGCYGRIRHQKGTDAFVDAMIGLCGRFDDVSGIVMGRATEKHAGYLTDLKQRVAEAGLADRILFKPEVTVDRIAEWYQVLDLFVAPQRWEGFGLTPLEAMACGVPVVATDVGAFSEIVTDPSLGRVVPPDDIPALTEAAAEMLGDRDSLLRAGKAVRAHVERHFDIEAEAKALVEVYRALLDAA</sequence>
<evidence type="ECO:0000256" key="2">
    <source>
        <dbReference type="ARBA" id="ARBA00022676"/>
    </source>
</evidence>
<comment type="caution">
    <text evidence="5">The sequence shown here is derived from an EMBL/GenBank/DDBJ whole genome shotgun (WGS) entry which is preliminary data.</text>
</comment>
<dbReference type="RefSeq" id="WP_138842718.1">
    <property type="nucleotide sequence ID" value="NZ_VCPD01000004.1"/>
</dbReference>
<dbReference type="Gene3D" id="3.40.50.2000">
    <property type="entry name" value="Glycogen Phosphorylase B"/>
    <property type="match status" value="2"/>
</dbReference>
<accession>A0ABY2WW10</accession>
<dbReference type="CDD" id="cd03801">
    <property type="entry name" value="GT4_PimA-like"/>
    <property type="match status" value="1"/>
</dbReference>
<evidence type="ECO:0000259" key="4">
    <source>
        <dbReference type="Pfam" id="PF00534"/>
    </source>
</evidence>
<feature type="domain" description="Glycosyl transferase family 1" evidence="4">
    <location>
        <begin position="149"/>
        <end position="317"/>
    </location>
</feature>
<protein>
    <submittedName>
        <fullName evidence="5">Glycosyltransferase family 4 protein</fullName>
    </submittedName>
</protein>
<dbReference type="InterPro" id="IPR001296">
    <property type="entry name" value="Glyco_trans_1"/>
</dbReference>
<evidence type="ECO:0000256" key="3">
    <source>
        <dbReference type="ARBA" id="ARBA00022679"/>
    </source>
</evidence>
<name>A0ABY2WW10_9RHOB</name>
<organism evidence="5 6">
    <name type="scientific">Ruegeria sediminis</name>
    <dbReference type="NCBI Taxonomy" id="2583820"/>
    <lineage>
        <taxon>Bacteria</taxon>
        <taxon>Pseudomonadati</taxon>
        <taxon>Pseudomonadota</taxon>
        <taxon>Alphaproteobacteria</taxon>
        <taxon>Rhodobacterales</taxon>
        <taxon>Roseobacteraceae</taxon>
        <taxon>Ruegeria</taxon>
    </lineage>
</organism>
<proteinExistence type="inferred from homology"/>
<dbReference type="PANTHER" id="PTHR12526">
    <property type="entry name" value="GLYCOSYLTRANSFERASE"/>
    <property type="match status" value="1"/>
</dbReference>
<keyword evidence="2" id="KW-0328">Glycosyltransferase</keyword>
<dbReference type="Proteomes" id="UP001193035">
    <property type="component" value="Unassembled WGS sequence"/>
</dbReference>
<gene>
    <name evidence="5" type="ORF">FGK63_12530</name>
</gene>
<keyword evidence="6" id="KW-1185">Reference proteome</keyword>
<dbReference type="Pfam" id="PF00534">
    <property type="entry name" value="Glycos_transf_1"/>
    <property type="match status" value="1"/>
</dbReference>
<comment type="similarity">
    <text evidence="1">Belongs to the glycosyltransferase group 1 family. Glycosyltransferase 4 subfamily.</text>
</comment>
<keyword evidence="3" id="KW-0808">Transferase</keyword>